<gene>
    <name evidence="8" type="primary">pgiA_6</name>
    <name evidence="8" type="ORF">SDC9_190915</name>
</gene>
<comment type="similarity">
    <text evidence="2">Belongs to the archaeal-type GPI family.</text>
</comment>
<dbReference type="UniPathway" id="UPA00109">
    <property type="reaction ID" value="UER00181"/>
</dbReference>
<evidence type="ECO:0000256" key="2">
    <source>
        <dbReference type="ARBA" id="ARBA00006542"/>
    </source>
</evidence>
<dbReference type="GO" id="GO:0006096">
    <property type="term" value="P:glycolytic process"/>
    <property type="evidence" value="ECO:0007669"/>
    <property type="project" value="UniProtKB-UniPathway"/>
</dbReference>
<dbReference type="GO" id="GO:0006094">
    <property type="term" value="P:gluconeogenesis"/>
    <property type="evidence" value="ECO:0007669"/>
    <property type="project" value="UniProtKB-KW"/>
</dbReference>
<organism evidence="8">
    <name type="scientific">bioreactor metagenome</name>
    <dbReference type="NCBI Taxonomy" id="1076179"/>
    <lineage>
        <taxon>unclassified sequences</taxon>
        <taxon>metagenomes</taxon>
        <taxon>ecological metagenomes</taxon>
    </lineage>
</organism>
<dbReference type="EMBL" id="VSSQ01101704">
    <property type="protein sequence ID" value="MPN43356.1"/>
    <property type="molecule type" value="Genomic_DNA"/>
</dbReference>
<keyword evidence="5" id="KW-0324">Glycolysis</keyword>
<protein>
    <recommendedName>
        <fullName evidence="3">glucose-6-phosphate isomerase</fullName>
        <ecNumber evidence="3">5.3.1.9</ecNumber>
    </recommendedName>
</protein>
<dbReference type="Pfam" id="PF06560">
    <property type="entry name" value="GPI"/>
    <property type="match status" value="1"/>
</dbReference>
<dbReference type="Gene3D" id="2.60.120.10">
    <property type="entry name" value="Jelly Rolls"/>
    <property type="match status" value="1"/>
</dbReference>
<sequence>METPKVIVPPLLFVRDLLLGNEVTKSNRKLSDMKGLFQDVKSYETMASNTLLYEVYSYIPVQNDGTNGALNFGITHIYSGRVGQEYFMTKGHFHAQDDRSEYYWGLEGEGVLILMDRKRNVWGEKMFPGSLHYIPGGVAHRVANTGNKILSFAACWPSNAGYDYEIVQNGFSARLMDVNGTPQLI</sequence>
<dbReference type="InterPro" id="IPR011051">
    <property type="entry name" value="RmlC_Cupin_sf"/>
</dbReference>
<dbReference type="InterPro" id="IPR014710">
    <property type="entry name" value="RmlC-like_jellyroll"/>
</dbReference>
<dbReference type="EC" id="5.3.1.9" evidence="3"/>
<comment type="caution">
    <text evidence="8">The sequence shown here is derived from an EMBL/GenBank/DDBJ whole genome shotgun (WGS) entry which is preliminary data.</text>
</comment>
<keyword evidence="8" id="KW-0413">Isomerase</keyword>
<evidence type="ECO:0000256" key="3">
    <source>
        <dbReference type="ARBA" id="ARBA00011952"/>
    </source>
</evidence>
<feature type="domain" description="Glucose-6-phosphate isomerase prokaryote" evidence="7">
    <location>
        <begin position="28"/>
        <end position="174"/>
    </location>
</feature>
<evidence type="ECO:0000256" key="5">
    <source>
        <dbReference type="ARBA" id="ARBA00023152"/>
    </source>
</evidence>
<dbReference type="GO" id="GO:0005737">
    <property type="term" value="C:cytoplasm"/>
    <property type="evidence" value="ECO:0007669"/>
    <property type="project" value="InterPro"/>
</dbReference>
<proteinExistence type="inferred from homology"/>
<reference evidence="8" key="1">
    <citation type="submission" date="2019-08" db="EMBL/GenBank/DDBJ databases">
        <authorList>
            <person name="Kucharzyk K."/>
            <person name="Murdoch R.W."/>
            <person name="Higgins S."/>
            <person name="Loffler F."/>
        </authorList>
    </citation>
    <scope>NUCLEOTIDE SEQUENCE</scope>
</reference>
<accession>A0A645HXM3</accession>
<dbReference type="AlphaFoldDB" id="A0A645HXM3"/>
<keyword evidence="4" id="KW-0312">Gluconeogenesis</keyword>
<evidence type="ECO:0000256" key="1">
    <source>
        <dbReference type="ARBA" id="ARBA00004926"/>
    </source>
</evidence>
<dbReference type="CDD" id="cd02218">
    <property type="entry name" value="cupin_PGI"/>
    <property type="match status" value="1"/>
</dbReference>
<dbReference type="InterPro" id="IPR010551">
    <property type="entry name" value="G6P_isomerase_prok"/>
</dbReference>
<evidence type="ECO:0000256" key="6">
    <source>
        <dbReference type="ARBA" id="ARBA00029321"/>
    </source>
</evidence>
<comment type="catalytic activity">
    <reaction evidence="6">
        <text>alpha-D-glucose 6-phosphate = beta-D-fructose 6-phosphate</text>
        <dbReference type="Rhea" id="RHEA:11816"/>
        <dbReference type="ChEBI" id="CHEBI:57634"/>
        <dbReference type="ChEBI" id="CHEBI:58225"/>
        <dbReference type="EC" id="5.3.1.9"/>
    </reaction>
</comment>
<comment type="pathway">
    <text evidence="1">Carbohydrate degradation; glycolysis; D-glyceraldehyde 3-phosphate and glycerone phosphate from D-glucose: step 2/4.</text>
</comment>
<name>A0A645HXM3_9ZZZZ</name>
<evidence type="ECO:0000256" key="4">
    <source>
        <dbReference type="ARBA" id="ARBA00022432"/>
    </source>
</evidence>
<dbReference type="GO" id="GO:0004347">
    <property type="term" value="F:glucose-6-phosphate isomerase activity"/>
    <property type="evidence" value="ECO:0007669"/>
    <property type="project" value="UniProtKB-EC"/>
</dbReference>
<evidence type="ECO:0000259" key="7">
    <source>
        <dbReference type="Pfam" id="PF06560"/>
    </source>
</evidence>
<dbReference type="SUPFAM" id="SSF51182">
    <property type="entry name" value="RmlC-like cupins"/>
    <property type="match status" value="1"/>
</dbReference>
<evidence type="ECO:0000313" key="8">
    <source>
        <dbReference type="EMBL" id="MPN43356.1"/>
    </source>
</evidence>